<organism evidence="1 2">
    <name type="scientific">Lithospermum erythrorhizon</name>
    <name type="common">Purple gromwell</name>
    <name type="synonym">Lithospermum officinale var. erythrorhizon</name>
    <dbReference type="NCBI Taxonomy" id="34254"/>
    <lineage>
        <taxon>Eukaryota</taxon>
        <taxon>Viridiplantae</taxon>
        <taxon>Streptophyta</taxon>
        <taxon>Embryophyta</taxon>
        <taxon>Tracheophyta</taxon>
        <taxon>Spermatophyta</taxon>
        <taxon>Magnoliopsida</taxon>
        <taxon>eudicotyledons</taxon>
        <taxon>Gunneridae</taxon>
        <taxon>Pentapetalae</taxon>
        <taxon>asterids</taxon>
        <taxon>lamiids</taxon>
        <taxon>Boraginales</taxon>
        <taxon>Boraginaceae</taxon>
        <taxon>Boraginoideae</taxon>
        <taxon>Lithospermeae</taxon>
        <taxon>Lithospermum</taxon>
    </lineage>
</organism>
<evidence type="ECO:0000313" key="1">
    <source>
        <dbReference type="EMBL" id="GAA0155144.1"/>
    </source>
</evidence>
<gene>
    <name evidence="1" type="ORF">LIER_12939</name>
</gene>
<proteinExistence type="predicted"/>
<protein>
    <submittedName>
        <fullName evidence="1">Uncharacterized protein</fullName>
    </submittedName>
</protein>
<name>A0AAV3PTU0_LITER</name>
<keyword evidence="2" id="KW-1185">Reference proteome</keyword>
<comment type="caution">
    <text evidence="1">The sequence shown here is derived from an EMBL/GenBank/DDBJ whole genome shotgun (WGS) entry which is preliminary data.</text>
</comment>
<dbReference type="AlphaFoldDB" id="A0AAV3PTU0"/>
<dbReference type="Proteomes" id="UP001454036">
    <property type="component" value="Unassembled WGS sequence"/>
</dbReference>
<reference evidence="1 2" key="1">
    <citation type="submission" date="2024-01" db="EMBL/GenBank/DDBJ databases">
        <title>The complete chloroplast genome sequence of Lithospermum erythrorhizon: insights into the phylogenetic relationship among Boraginaceae species and the maternal lineages of purple gromwells.</title>
        <authorList>
            <person name="Okada T."/>
            <person name="Watanabe K."/>
        </authorList>
    </citation>
    <scope>NUCLEOTIDE SEQUENCE [LARGE SCALE GENOMIC DNA]</scope>
</reference>
<accession>A0AAV3PTU0</accession>
<dbReference type="EMBL" id="BAABME010002553">
    <property type="protein sequence ID" value="GAA0155144.1"/>
    <property type="molecule type" value="Genomic_DNA"/>
</dbReference>
<sequence length="188" mass="21453">MLVDTGSSTDIILMYYSFSTPLEMKFTTTGGVGEASGDQKRAQVCYQLSVPQGSSLKKPPKQKRHKRNFPGIMKTTQPLASQDNSPHEKECLKKGSPHEELVVVSFSEQQPEKTFKIGTQLNPNHRNQLIKLLQRYKEMFARAPEDMPWVDANIAIHKLHVDPIHRPVKQKKRNFSEEKNHGICEEID</sequence>
<evidence type="ECO:0000313" key="2">
    <source>
        <dbReference type="Proteomes" id="UP001454036"/>
    </source>
</evidence>